<name>A0A239EXZ5_9BACT</name>
<accession>A0A239EXZ5</accession>
<dbReference type="EMBL" id="FZOU01000001">
    <property type="protein sequence ID" value="SNS49485.1"/>
    <property type="molecule type" value="Genomic_DNA"/>
</dbReference>
<gene>
    <name evidence="1" type="ORF">SAMN05421770_1011216</name>
</gene>
<protein>
    <submittedName>
        <fullName evidence="1">Uracil DNA glycosylase superfamily protein</fullName>
    </submittedName>
</protein>
<evidence type="ECO:0000313" key="1">
    <source>
        <dbReference type="EMBL" id="SNS49485.1"/>
    </source>
</evidence>
<organism evidence="1 2">
    <name type="scientific">Granulicella rosea</name>
    <dbReference type="NCBI Taxonomy" id="474952"/>
    <lineage>
        <taxon>Bacteria</taxon>
        <taxon>Pseudomonadati</taxon>
        <taxon>Acidobacteriota</taxon>
        <taxon>Terriglobia</taxon>
        <taxon>Terriglobales</taxon>
        <taxon>Acidobacteriaceae</taxon>
        <taxon>Granulicella</taxon>
    </lineage>
</organism>
<proteinExistence type="predicted"/>
<dbReference type="Proteomes" id="UP000198356">
    <property type="component" value="Unassembled WGS sequence"/>
</dbReference>
<keyword evidence="2" id="KW-1185">Reference proteome</keyword>
<evidence type="ECO:0000313" key="2">
    <source>
        <dbReference type="Proteomes" id="UP000198356"/>
    </source>
</evidence>
<reference evidence="1 2" key="1">
    <citation type="submission" date="2017-06" db="EMBL/GenBank/DDBJ databases">
        <authorList>
            <person name="Kim H.J."/>
            <person name="Triplett B.A."/>
        </authorList>
    </citation>
    <scope>NUCLEOTIDE SEQUENCE [LARGE SCALE GENOMIC DNA]</scope>
    <source>
        <strain evidence="1 2">DSM 18704</strain>
    </source>
</reference>
<dbReference type="AlphaFoldDB" id="A0A239EXZ5"/>
<sequence length="207" mass="23192">MRVDALSSSLALCPYPHGMVNIDRGIEGNGYYPGARGFAAGTDPTNGIMLLGRDFGLYSYYVKRSRISNADETMYTWQRTVDCILEPLSGVGVWAVNYLLGARREPPATGNLRDLIPDEQWQPYEQFCWEFLGRAAILQKPRHIVVLGGSNHEDLTAANRLQTPSHTFRDGSQEHSARIHLAPHPSSLRPHIAREKARAWYKSLAQS</sequence>